<comment type="caution">
    <text evidence="3">The sequence shown here is derived from an EMBL/GenBank/DDBJ whole genome shotgun (WGS) entry which is preliminary data.</text>
</comment>
<organism evidence="3 4">
    <name type="scientific">Littorina saxatilis</name>
    <dbReference type="NCBI Taxonomy" id="31220"/>
    <lineage>
        <taxon>Eukaryota</taxon>
        <taxon>Metazoa</taxon>
        <taxon>Spiralia</taxon>
        <taxon>Lophotrochozoa</taxon>
        <taxon>Mollusca</taxon>
        <taxon>Gastropoda</taxon>
        <taxon>Caenogastropoda</taxon>
        <taxon>Littorinimorpha</taxon>
        <taxon>Littorinoidea</taxon>
        <taxon>Littorinidae</taxon>
        <taxon>Littorina</taxon>
    </lineage>
</organism>
<dbReference type="AlphaFoldDB" id="A0AAN9AMA1"/>
<evidence type="ECO:0000313" key="4">
    <source>
        <dbReference type="Proteomes" id="UP001374579"/>
    </source>
</evidence>
<feature type="region of interest" description="Disordered" evidence="1">
    <location>
        <begin position="90"/>
        <end position="116"/>
    </location>
</feature>
<keyword evidence="2" id="KW-1133">Transmembrane helix</keyword>
<dbReference type="Proteomes" id="UP001374579">
    <property type="component" value="Unassembled WGS sequence"/>
</dbReference>
<evidence type="ECO:0000313" key="3">
    <source>
        <dbReference type="EMBL" id="KAK7089623.1"/>
    </source>
</evidence>
<feature type="compositionally biased region" description="Low complexity" evidence="1">
    <location>
        <begin position="95"/>
        <end position="116"/>
    </location>
</feature>
<gene>
    <name evidence="3" type="ORF">V1264_024504</name>
</gene>
<keyword evidence="2" id="KW-0472">Membrane</keyword>
<dbReference type="EMBL" id="JBAMIC010001013">
    <property type="protein sequence ID" value="KAK7089623.1"/>
    <property type="molecule type" value="Genomic_DNA"/>
</dbReference>
<feature type="transmembrane region" description="Helical" evidence="2">
    <location>
        <begin position="25"/>
        <end position="45"/>
    </location>
</feature>
<sequence length="116" mass="12628">MFESEASDGVTVPPQVLGSLSVPTMWFAVLFLLVVVVVFVSCSFIRRKKLPPVPIPATCPHKGILKGQPSTDEQDSNFFKFIQNNRNVDDDDEVSGSFGSDSSISSYLSISSEKLA</sequence>
<keyword evidence="2" id="KW-0812">Transmembrane</keyword>
<keyword evidence="4" id="KW-1185">Reference proteome</keyword>
<accession>A0AAN9AMA1</accession>
<name>A0AAN9AMA1_9CAEN</name>
<reference evidence="3 4" key="1">
    <citation type="submission" date="2024-02" db="EMBL/GenBank/DDBJ databases">
        <title>Chromosome-scale genome assembly of the rough periwinkle Littorina saxatilis.</title>
        <authorList>
            <person name="De Jode A."/>
            <person name="Faria R."/>
            <person name="Formenti G."/>
            <person name="Sims Y."/>
            <person name="Smith T.P."/>
            <person name="Tracey A."/>
            <person name="Wood J.M.D."/>
            <person name="Zagrodzka Z.B."/>
            <person name="Johannesson K."/>
            <person name="Butlin R.K."/>
            <person name="Leder E.H."/>
        </authorList>
    </citation>
    <scope>NUCLEOTIDE SEQUENCE [LARGE SCALE GENOMIC DNA]</scope>
    <source>
        <strain evidence="3">Snail1</strain>
        <tissue evidence="3">Muscle</tissue>
    </source>
</reference>
<evidence type="ECO:0000256" key="2">
    <source>
        <dbReference type="SAM" id="Phobius"/>
    </source>
</evidence>
<evidence type="ECO:0000256" key="1">
    <source>
        <dbReference type="SAM" id="MobiDB-lite"/>
    </source>
</evidence>
<protein>
    <submittedName>
        <fullName evidence="3">Uncharacterized protein</fullName>
    </submittedName>
</protein>
<proteinExistence type="predicted"/>